<dbReference type="SUPFAM" id="SSF50998">
    <property type="entry name" value="Quinoprotein alcohol dehydrogenase-like"/>
    <property type="match status" value="1"/>
</dbReference>
<dbReference type="AlphaFoldDB" id="A0A8J6B370"/>
<dbReference type="InterPro" id="IPR015943">
    <property type="entry name" value="WD40/YVTN_repeat-like_dom_sf"/>
</dbReference>
<dbReference type="InterPro" id="IPR011047">
    <property type="entry name" value="Quinoprotein_ADH-like_sf"/>
</dbReference>
<name>A0A8J6B370_9EUKA</name>
<dbReference type="InterPro" id="IPR001680">
    <property type="entry name" value="WD40_rpt"/>
</dbReference>
<feature type="repeat" description="WD" evidence="1">
    <location>
        <begin position="132"/>
        <end position="150"/>
    </location>
</feature>
<proteinExistence type="predicted"/>
<evidence type="ECO:0000256" key="1">
    <source>
        <dbReference type="PROSITE-ProRule" id="PRU00221"/>
    </source>
</evidence>
<gene>
    <name evidence="2" type="ORF">J8273_6708</name>
</gene>
<protein>
    <submittedName>
        <fullName evidence="2">WD domain, G-beta repeat</fullName>
    </submittedName>
</protein>
<organism evidence="2 3">
    <name type="scientific">Carpediemonas membranifera</name>
    <dbReference type="NCBI Taxonomy" id="201153"/>
    <lineage>
        <taxon>Eukaryota</taxon>
        <taxon>Metamonada</taxon>
        <taxon>Carpediemonas-like organisms</taxon>
        <taxon>Carpediemonas</taxon>
    </lineage>
</organism>
<comment type="caution">
    <text evidence="2">The sequence shown here is derived from an EMBL/GenBank/DDBJ whole genome shotgun (WGS) entry which is preliminary data.</text>
</comment>
<dbReference type="OrthoDB" id="10263272at2759"/>
<accession>A0A8J6B370</accession>
<dbReference type="EMBL" id="JAHDYR010000041">
    <property type="protein sequence ID" value="KAG9391979.1"/>
    <property type="molecule type" value="Genomic_DNA"/>
</dbReference>
<dbReference type="Proteomes" id="UP000717585">
    <property type="component" value="Unassembled WGS sequence"/>
</dbReference>
<evidence type="ECO:0000313" key="2">
    <source>
        <dbReference type="EMBL" id="KAG9391979.1"/>
    </source>
</evidence>
<dbReference type="Pfam" id="PF00400">
    <property type="entry name" value="WD40"/>
    <property type="match status" value="1"/>
</dbReference>
<reference evidence="2" key="1">
    <citation type="submission" date="2021-05" db="EMBL/GenBank/DDBJ databases">
        <title>A free-living protist that lacks canonical eukaryotic 1 DNA replication and segregation systems.</title>
        <authorList>
            <person name="Salas-Leiva D.E."/>
            <person name="Tromer E.C."/>
            <person name="Curtis B.A."/>
            <person name="Jerlstrom-Hultqvist J."/>
            <person name="Kolisko M."/>
            <person name="Yi Z."/>
            <person name="Salas-Leiva J.S."/>
            <person name="Gallot-Lavallee L."/>
            <person name="Kops G.J.P.L."/>
            <person name="Archibald J.M."/>
            <person name="Simpson A.G.B."/>
            <person name="Roger A.J."/>
        </authorList>
    </citation>
    <scope>NUCLEOTIDE SEQUENCE</scope>
    <source>
        <strain evidence="2">BICM</strain>
    </source>
</reference>
<keyword evidence="3" id="KW-1185">Reference proteome</keyword>
<evidence type="ECO:0000313" key="3">
    <source>
        <dbReference type="Proteomes" id="UP000717585"/>
    </source>
</evidence>
<keyword evidence="1" id="KW-0853">WD repeat</keyword>
<dbReference type="Gene3D" id="2.130.10.10">
    <property type="entry name" value="YVTN repeat-like/Quinoprotein amine dehydrogenase"/>
    <property type="match status" value="1"/>
</dbReference>
<sequence length="205" mass="21873">MAAQGAENVTATSTFRNLTIVDDYYLNVDWAAGNFVIGHDQCVTVLSEDGLSKVTIRLLPSVPPPHHRRLEAVTAVAASKDGQYIAVATSLPTLCLLSVSTHTLLGVRHIPGPIGQGVVATHGGRVMFLGSDGKRVASGSSDGTIRVWSLFGAQKQHRMMTPDSLPLDLGAGLRKTPKKDLKSFFNVRTRGGLMLDPHTASMSVM</sequence>
<dbReference type="PROSITE" id="PS50082">
    <property type="entry name" value="WD_REPEATS_2"/>
    <property type="match status" value="1"/>
</dbReference>